<comment type="similarity">
    <text evidence="1">Belongs to the asparagine synthetase family.</text>
</comment>
<dbReference type="Pfam" id="PF13537">
    <property type="entry name" value="GATase_7"/>
    <property type="match status" value="1"/>
</dbReference>
<accession>A0AA40CBN4</accession>
<dbReference type="PIRSF" id="PIRSF001589">
    <property type="entry name" value="Asn_synthetase_glu-h"/>
    <property type="match status" value="1"/>
</dbReference>
<evidence type="ECO:0000256" key="2">
    <source>
        <dbReference type="ARBA" id="ARBA00022741"/>
    </source>
</evidence>
<dbReference type="PROSITE" id="PS51278">
    <property type="entry name" value="GATASE_TYPE_2"/>
    <property type="match status" value="1"/>
</dbReference>
<keyword evidence="3 5" id="KW-0067">ATP-binding</keyword>
<evidence type="ECO:0000256" key="3">
    <source>
        <dbReference type="ARBA" id="ARBA00022840"/>
    </source>
</evidence>
<evidence type="ECO:0000256" key="4">
    <source>
        <dbReference type="ARBA" id="ARBA00022962"/>
    </source>
</evidence>
<evidence type="ECO:0000256" key="7">
    <source>
        <dbReference type="PIRSR" id="PIRSR001589-3"/>
    </source>
</evidence>
<dbReference type="Pfam" id="PF00733">
    <property type="entry name" value="Asn_synthase"/>
    <property type="match status" value="1"/>
</dbReference>
<protein>
    <submittedName>
        <fullName evidence="10">Asparagine synthase</fullName>
    </submittedName>
</protein>
<evidence type="ECO:0000313" key="11">
    <source>
        <dbReference type="Proteomes" id="UP001175000"/>
    </source>
</evidence>
<keyword evidence="2 5" id="KW-0547">Nucleotide-binding</keyword>
<dbReference type="SUPFAM" id="SSF52402">
    <property type="entry name" value="Adenine nucleotide alpha hydrolases-like"/>
    <property type="match status" value="1"/>
</dbReference>
<dbReference type="GO" id="GO:0005524">
    <property type="term" value="F:ATP binding"/>
    <property type="evidence" value="ECO:0007669"/>
    <property type="project" value="UniProtKB-KW"/>
</dbReference>
<feature type="binding site" evidence="6">
    <location>
        <position position="333"/>
    </location>
    <ligand>
        <name>ATP</name>
        <dbReference type="ChEBI" id="CHEBI:30616"/>
    </ligand>
</feature>
<dbReference type="InterPro" id="IPR017932">
    <property type="entry name" value="GATase_2_dom"/>
</dbReference>
<dbReference type="InterPro" id="IPR029055">
    <property type="entry name" value="Ntn_hydrolases_N"/>
</dbReference>
<dbReference type="GO" id="GO:0005829">
    <property type="term" value="C:cytosol"/>
    <property type="evidence" value="ECO:0007669"/>
    <property type="project" value="TreeGrafter"/>
</dbReference>
<dbReference type="NCBIfam" id="TIGR01536">
    <property type="entry name" value="asn_synth_AEB"/>
    <property type="match status" value="1"/>
</dbReference>
<feature type="site" description="Important for beta-aspartyl-AMP intermediate formation" evidence="7">
    <location>
        <position position="412"/>
    </location>
</feature>
<dbReference type="InterPro" id="IPR006426">
    <property type="entry name" value="Asn_synth_AEB"/>
</dbReference>
<comment type="caution">
    <text evidence="10">The sequence shown here is derived from an EMBL/GenBank/DDBJ whole genome shotgun (WGS) entry which is preliminary data.</text>
</comment>
<dbReference type="InterPro" id="IPR051786">
    <property type="entry name" value="ASN_synthetase/amidase"/>
</dbReference>
<dbReference type="InterPro" id="IPR014729">
    <property type="entry name" value="Rossmann-like_a/b/a_fold"/>
</dbReference>
<evidence type="ECO:0000256" key="8">
    <source>
        <dbReference type="SAM" id="MobiDB-lite"/>
    </source>
</evidence>
<dbReference type="AlphaFoldDB" id="A0AA40CBN4"/>
<evidence type="ECO:0000256" key="5">
    <source>
        <dbReference type="PIRNR" id="PIRNR001589"/>
    </source>
</evidence>
<reference evidence="10" key="1">
    <citation type="submission" date="2023-06" db="EMBL/GenBank/DDBJ databases">
        <title>Genome-scale phylogeny and comparative genomics of the fungal order Sordariales.</title>
        <authorList>
            <consortium name="Lawrence Berkeley National Laboratory"/>
            <person name="Hensen N."/>
            <person name="Bonometti L."/>
            <person name="Westerberg I."/>
            <person name="Brannstrom I.O."/>
            <person name="Guillou S."/>
            <person name="Cros-Aarteil S."/>
            <person name="Calhoun S."/>
            <person name="Haridas S."/>
            <person name="Kuo A."/>
            <person name="Mondo S."/>
            <person name="Pangilinan J."/>
            <person name="Riley R."/>
            <person name="Labutti K."/>
            <person name="Andreopoulos B."/>
            <person name="Lipzen A."/>
            <person name="Chen C."/>
            <person name="Yanf M."/>
            <person name="Daum C."/>
            <person name="Ng V."/>
            <person name="Clum A."/>
            <person name="Steindorff A."/>
            <person name="Ohm R."/>
            <person name="Martin F."/>
            <person name="Silar P."/>
            <person name="Natvig D."/>
            <person name="Lalanne C."/>
            <person name="Gautier V."/>
            <person name="Ament-Velasquez S.L."/>
            <person name="Kruys A."/>
            <person name="Hutchinson M.I."/>
            <person name="Powell A.J."/>
            <person name="Barry K."/>
            <person name="Miller A.N."/>
            <person name="Grigoriev I.V."/>
            <person name="Debuchy R."/>
            <person name="Gladieux P."/>
            <person name="Thoren M.H."/>
            <person name="Johannesson H."/>
        </authorList>
    </citation>
    <scope>NUCLEOTIDE SEQUENCE</scope>
    <source>
        <strain evidence="10">CBS 606.72</strain>
    </source>
</reference>
<dbReference type="InterPro" id="IPR001962">
    <property type="entry name" value="Asn_synthase"/>
</dbReference>
<dbReference type="Gene3D" id="3.60.20.10">
    <property type="entry name" value="Glutamine Phosphoribosylpyrophosphate, subunit 1, domain 1"/>
    <property type="match status" value="1"/>
</dbReference>
<name>A0AA40CBN4_9PEZI</name>
<dbReference type="Gene3D" id="3.40.50.620">
    <property type="entry name" value="HUPs"/>
    <property type="match status" value="2"/>
</dbReference>
<feature type="compositionally biased region" description="Polar residues" evidence="8">
    <location>
        <begin position="28"/>
        <end position="38"/>
    </location>
</feature>
<proteinExistence type="inferred from homology"/>
<organism evidence="10 11">
    <name type="scientific">Immersiella caudata</name>
    <dbReference type="NCBI Taxonomy" id="314043"/>
    <lineage>
        <taxon>Eukaryota</taxon>
        <taxon>Fungi</taxon>
        <taxon>Dikarya</taxon>
        <taxon>Ascomycota</taxon>
        <taxon>Pezizomycotina</taxon>
        <taxon>Sordariomycetes</taxon>
        <taxon>Sordariomycetidae</taxon>
        <taxon>Sordariales</taxon>
        <taxon>Lasiosphaeriaceae</taxon>
        <taxon>Immersiella</taxon>
    </lineage>
</organism>
<evidence type="ECO:0000256" key="1">
    <source>
        <dbReference type="ARBA" id="ARBA00005752"/>
    </source>
</evidence>
<dbReference type="EMBL" id="JAULSU010000001">
    <property type="protein sequence ID" value="KAK0632482.1"/>
    <property type="molecule type" value="Genomic_DNA"/>
</dbReference>
<keyword evidence="4" id="KW-0315">Glutamine amidotransferase</keyword>
<feature type="region of interest" description="Disordered" evidence="8">
    <location>
        <begin position="13"/>
        <end position="41"/>
    </location>
</feature>
<dbReference type="CDD" id="cd00712">
    <property type="entry name" value="AsnB"/>
    <property type="match status" value="1"/>
</dbReference>
<dbReference type="Proteomes" id="UP001175000">
    <property type="component" value="Unassembled WGS sequence"/>
</dbReference>
<feature type="domain" description="Glutamine amidotransferase type-2" evidence="9">
    <location>
        <begin position="2"/>
        <end position="242"/>
    </location>
</feature>
<dbReference type="GO" id="GO:0006529">
    <property type="term" value="P:asparagine biosynthetic process"/>
    <property type="evidence" value="ECO:0007669"/>
    <property type="project" value="InterPro"/>
</dbReference>
<dbReference type="GO" id="GO:0004066">
    <property type="term" value="F:asparagine synthase (glutamine-hydrolyzing) activity"/>
    <property type="evidence" value="ECO:0007669"/>
    <property type="project" value="InterPro"/>
</dbReference>
<dbReference type="CDD" id="cd01991">
    <property type="entry name" value="Asn_synthase_B_C"/>
    <property type="match status" value="1"/>
</dbReference>
<keyword evidence="11" id="KW-1185">Reference proteome</keyword>
<feature type="binding site" evidence="6">
    <location>
        <position position="128"/>
    </location>
    <ligand>
        <name>L-glutamine</name>
        <dbReference type="ChEBI" id="CHEBI:58359"/>
    </ligand>
</feature>
<dbReference type="InterPro" id="IPR033738">
    <property type="entry name" value="AsnB_N"/>
</dbReference>
<dbReference type="SUPFAM" id="SSF56235">
    <property type="entry name" value="N-terminal nucleophile aminohydrolases (Ntn hydrolases)"/>
    <property type="match status" value="1"/>
</dbReference>
<evidence type="ECO:0000313" key="10">
    <source>
        <dbReference type="EMBL" id="KAK0632482.1"/>
    </source>
</evidence>
<gene>
    <name evidence="10" type="ORF">B0T14DRAFT_469284</name>
</gene>
<dbReference type="PANTHER" id="PTHR43284">
    <property type="entry name" value="ASPARAGINE SYNTHETASE (GLUTAMINE-HYDROLYZING)"/>
    <property type="match status" value="1"/>
</dbReference>
<dbReference type="PANTHER" id="PTHR43284:SF1">
    <property type="entry name" value="ASPARAGINE SYNTHETASE"/>
    <property type="match status" value="1"/>
</dbReference>
<evidence type="ECO:0000259" key="9">
    <source>
        <dbReference type="PROSITE" id="PS51278"/>
    </source>
</evidence>
<evidence type="ECO:0000256" key="6">
    <source>
        <dbReference type="PIRSR" id="PIRSR001589-2"/>
    </source>
</evidence>
<sequence length="724" mass="81283">MCGLTVSVALHRSGQSCSKDQPSDESTKPTPQRQNANSLGDLRTKLNKSLDLIAHRGPDAKGVWISDDGMVGLAHNRLSINDLSPEGNQPIHSDDGLIHAVVNGEIYDYDRIRQSLSDSGYRFSSRSDSELVVALYQRYGAPSFLDHLRGEFAFVLCDESTGKIIAARDRFGVKPLFWTVVEGKGQARVLIAAEAKAFLALDWKPEWDVGAIADGGWEHGDRTLFRGVKKVLPGHYMELTADGRTVHQRYWDIEYRNKREVETRTVDEMVLGVREQLIEAIRLRLRADVPIGIYLSGGIDSSIVAGIVAHLVREQGVKLGNQDAASRIRCFSIQFPEGSGYDESGIDIAERTADWLGVQIFKKHMDEDALAEYFADSAYYCEHHSVDLNSVGKFGLSSLPREHGFKVVLTGEGSDEHFGGYTFFPPDFLLEPDYSMPDLPLSRDKTLREALQSSTQNALKHKLSRLGFFTHEVEGPERFQSVNGISMFDCNRVRQVPLRMFAGWVRQRWRGIDSRETASNAISPEAMEKIREKWHPLHSSQYIFSRSMLANILLSCLGDRTEMAHSIEARPPFLDHVLSDYANGLPPSLKVVYDPTKPGSSAGKGPWWEETNAASHAFSEKWILREAGKPFMSQELYERRKHPYTAPVKWPKGGPMYNKLRDICTRDAVENLGFLEHDVVERAFEDGFGDDAVASSARFLFCVGAWVTLSERFGVRRARVEDHA</sequence>